<keyword evidence="3" id="KW-0560">Oxidoreductase</keyword>
<sequence length="519" mass="58090">MAMAMAVEAAAACVLGRLQALQAFFSIFFFSFSTSFVVFSLLVKLLRSRPWCNCAVCYDYVSGGWSAEFDNLCDWYTHLLRRSSTGTIHVHVLGNTITANPANVEHMLCARFDNYPKGRPFSSILGDLLGRGIFNVDGEHWMFQRKMASLELGSVSVRSYALQIVSSEARQRLLPLLASAATGGRSSDTLDLQDVFRRFSFDCICRISFGLDPGCLELSLPISEFANAFDKASMLSASRAAMASPMVWRLKRLLNLGSEKELKRCIRLIDVLAMEVIKQRRKMGLFSGHDLLSRFMGTVNDDKYLRDIVVSFLLAGRDTVSSTLTTFFLLLSEHPEVEKAILEEIHRVMGEDGGENNIPSYDQLKDMHYVHAALHESMRLYPPVQFDSKFAVVDDVLPDGTFVAKGTRVTYHPYAMGRMEDAWGADCLHFRPDRWLTDDGSFSPANPNKYPVFQAGPRVCLGKEMAVMEMKCVVVAVVREFRLQPLTPAHHPKFAPGLTATLRGGLPVRVARRRTFPPP</sequence>
<dbReference type="AlphaFoldDB" id="A0A843X754"/>
<comment type="similarity">
    <text evidence="1">Belongs to the cytochrome P450 family.</text>
</comment>
<dbReference type="InterPro" id="IPR002401">
    <property type="entry name" value="Cyt_P450_E_grp-I"/>
</dbReference>
<evidence type="ECO:0000256" key="4">
    <source>
        <dbReference type="ARBA" id="ARBA00023004"/>
    </source>
</evidence>
<feature type="transmembrane region" description="Helical" evidence="6">
    <location>
        <begin position="20"/>
        <end position="43"/>
    </location>
</feature>
<dbReference type="PRINTS" id="PR00463">
    <property type="entry name" value="EP450I"/>
</dbReference>
<organism evidence="7 8">
    <name type="scientific">Colocasia esculenta</name>
    <name type="common">Wild taro</name>
    <name type="synonym">Arum esculentum</name>
    <dbReference type="NCBI Taxonomy" id="4460"/>
    <lineage>
        <taxon>Eukaryota</taxon>
        <taxon>Viridiplantae</taxon>
        <taxon>Streptophyta</taxon>
        <taxon>Embryophyta</taxon>
        <taxon>Tracheophyta</taxon>
        <taxon>Spermatophyta</taxon>
        <taxon>Magnoliopsida</taxon>
        <taxon>Liliopsida</taxon>
        <taxon>Araceae</taxon>
        <taxon>Aroideae</taxon>
        <taxon>Colocasieae</taxon>
        <taxon>Colocasia</taxon>
    </lineage>
</organism>
<evidence type="ECO:0000256" key="6">
    <source>
        <dbReference type="SAM" id="Phobius"/>
    </source>
</evidence>
<gene>
    <name evidence="7" type="ORF">Taro_048031</name>
</gene>
<evidence type="ECO:0000256" key="2">
    <source>
        <dbReference type="ARBA" id="ARBA00022723"/>
    </source>
</evidence>
<evidence type="ECO:0000256" key="3">
    <source>
        <dbReference type="ARBA" id="ARBA00023002"/>
    </source>
</evidence>
<evidence type="ECO:0000256" key="5">
    <source>
        <dbReference type="PIRSR" id="PIRSR602401-1"/>
    </source>
</evidence>
<dbReference type="GO" id="GO:0016705">
    <property type="term" value="F:oxidoreductase activity, acting on paired donors, with incorporation or reduction of molecular oxygen"/>
    <property type="evidence" value="ECO:0007669"/>
    <property type="project" value="InterPro"/>
</dbReference>
<dbReference type="GO" id="GO:0020037">
    <property type="term" value="F:heme binding"/>
    <property type="evidence" value="ECO:0007669"/>
    <property type="project" value="InterPro"/>
</dbReference>
<dbReference type="InterPro" id="IPR001128">
    <property type="entry name" value="Cyt_P450"/>
</dbReference>
<dbReference type="GO" id="GO:0005506">
    <property type="term" value="F:iron ion binding"/>
    <property type="evidence" value="ECO:0007669"/>
    <property type="project" value="InterPro"/>
</dbReference>
<keyword evidence="5" id="KW-0349">Heme</keyword>
<keyword evidence="6" id="KW-0472">Membrane</keyword>
<comment type="cofactor">
    <cofactor evidence="5">
        <name>heme</name>
        <dbReference type="ChEBI" id="CHEBI:30413"/>
    </cofactor>
</comment>
<dbReference type="InterPro" id="IPR036396">
    <property type="entry name" value="Cyt_P450_sf"/>
</dbReference>
<comment type="caution">
    <text evidence="7">The sequence shown here is derived from an EMBL/GenBank/DDBJ whole genome shotgun (WGS) entry which is preliminary data.</text>
</comment>
<keyword evidence="8" id="KW-1185">Reference proteome</keyword>
<name>A0A843X754_COLES</name>
<dbReference type="EMBL" id="NMUH01006364">
    <property type="protein sequence ID" value="MQM15095.1"/>
    <property type="molecule type" value="Genomic_DNA"/>
</dbReference>
<keyword evidence="2 5" id="KW-0479">Metal-binding</keyword>
<protein>
    <recommendedName>
        <fullName evidence="9">Cytochrome P450</fullName>
    </recommendedName>
</protein>
<evidence type="ECO:0008006" key="9">
    <source>
        <dbReference type="Google" id="ProtNLM"/>
    </source>
</evidence>
<dbReference type="PRINTS" id="PR00385">
    <property type="entry name" value="P450"/>
</dbReference>
<evidence type="ECO:0000256" key="1">
    <source>
        <dbReference type="ARBA" id="ARBA00010617"/>
    </source>
</evidence>
<feature type="binding site" description="axial binding residue" evidence="5">
    <location>
        <position position="460"/>
    </location>
    <ligand>
        <name>heme</name>
        <dbReference type="ChEBI" id="CHEBI:30413"/>
    </ligand>
    <ligandPart>
        <name>Fe</name>
        <dbReference type="ChEBI" id="CHEBI:18248"/>
    </ligandPart>
</feature>
<dbReference type="Proteomes" id="UP000652761">
    <property type="component" value="Unassembled WGS sequence"/>
</dbReference>
<dbReference type="SUPFAM" id="SSF48264">
    <property type="entry name" value="Cytochrome P450"/>
    <property type="match status" value="1"/>
</dbReference>
<accession>A0A843X754</accession>
<reference evidence="7" key="1">
    <citation type="submission" date="2017-07" db="EMBL/GenBank/DDBJ databases">
        <title>Taro Niue Genome Assembly and Annotation.</title>
        <authorList>
            <person name="Atibalentja N."/>
            <person name="Keating K."/>
            <person name="Fields C.J."/>
        </authorList>
    </citation>
    <scope>NUCLEOTIDE SEQUENCE</scope>
    <source>
        <strain evidence="7">Niue_2</strain>
        <tissue evidence="7">Leaf</tissue>
    </source>
</reference>
<dbReference type="GO" id="GO:0004497">
    <property type="term" value="F:monooxygenase activity"/>
    <property type="evidence" value="ECO:0007669"/>
    <property type="project" value="InterPro"/>
</dbReference>
<keyword evidence="6" id="KW-1133">Transmembrane helix</keyword>
<dbReference type="Gene3D" id="1.10.630.10">
    <property type="entry name" value="Cytochrome P450"/>
    <property type="match status" value="1"/>
</dbReference>
<dbReference type="SMR" id="A0A843X754"/>
<evidence type="ECO:0000313" key="7">
    <source>
        <dbReference type="EMBL" id="MQM15095.1"/>
    </source>
</evidence>
<keyword evidence="4 5" id="KW-0408">Iron</keyword>
<dbReference type="Pfam" id="PF00067">
    <property type="entry name" value="p450"/>
    <property type="match status" value="1"/>
</dbReference>
<proteinExistence type="inferred from homology"/>
<dbReference type="PANTHER" id="PTHR24296">
    <property type="entry name" value="CYTOCHROME P450"/>
    <property type="match status" value="1"/>
</dbReference>
<keyword evidence="6" id="KW-0812">Transmembrane</keyword>
<evidence type="ECO:0000313" key="8">
    <source>
        <dbReference type="Proteomes" id="UP000652761"/>
    </source>
</evidence>
<dbReference type="OrthoDB" id="1470350at2759"/>
<dbReference type="CDD" id="cd11064">
    <property type="entry name" value="CYP86A"/>
    <property type="match status" value="1"/>
</dbReference>